<dbReference type="Proteomes" id="UP000239814">
    <property type="component" value="Chromosome"/>
</dbReference>
<evidence type="ECO:0000313" key="2">
    <source>
        <dbReference type="EMBL" id="AVL99191.1"/>
    </source>
</evidence>
<evidence type="ECO:0000256" key="1">
    <source>
        <dbReference type="SAM" id="MobiDB-lite"/>
    </source>
</evidence>
<sequence>MSVAPSTAGFEPGARRLTGSADNGSTWDVTVPQVTGGTTRTRQAFNQAMDRAANGITARARADRRTTVSDGELTPREVSRTVVAKTTLSGVLITLGATDGAAYPSHSVETTVLDPGKNQALTLDSLFTDPGAARRQLLVLAAAADTSGRLAQTESAPDALRAWIALDEGLHLYVPVIHALGDYVPVTIPWPRLAGLLNPAGQVLFSSP</sequence>
<dbReference type="KEGG" id="git:C6V83_01670"/>
<name>A0A2S0KBX2_9ACTN</name>
<keyword evidence="3" id="KW-1185">Reference proteome</keyword>
<dbReference type="AlphaFoldDB" id="A0A2S0KBX2"/>
<proteinExistence type="predicted"/>
<gene>
    <name evidence="2" type="ORF">C6V83_01670</name>
</gene>
<dbReference type="EMBL" id="CP027433">
    <property type="protein sequence ID" value="AVL99191.1"/>
    <property type="molecule type" value="Genomic_DNA"/>
</dbReference>
<protein>
    <recommendedName>
        <fullName evidence="4">DUF3298 domain-containing protein</fullName>
    </recommendedName>
</protein>
<evidence type="ECO:0008006" key="4">
    <source>
        <dbReference type="Google" id="ProtNLM"/>
    </source>
</evidence>
<evidence type="ECO:0000313" key="3">
    <source>
        <dbReference type="Proteomes" id="UP000239814"/>
    </source>
</evidence>
<reference evidence="2 3" key="1">
    <citation type="submission" date="2018-03" db="EMBL/GenBank/DDBJ databases">
        <title>Characteristics and genome of n-alkane degrading marine bacteria Gordonia iterans isolated from crude oil contaminated in Tae-an, South Korea.</title>
        <authorList>
            <person name="Lee S.-S."/>
            <person name="Kim H."/>
        </authorList>
    </citation>
    <scope>NUCLEOTIDE SEQUENCE [LARGE SCALE GENOMIC DNA]</scope>
    <source>
        <strain evidence="2 3">Co17</strain>
    </source>
</reference>
<feature type="region of interest" description="Disordered" evidence="1">
    <location>
        <begin position="1"/>
        <end position="27"/>
    </location>
</feature>
<organism evidence="2 3">
    <name type="scientific">Gordonia iterans</name>
    <dbReference type="NCBI Taxonomy" id="1004901"/>
    <lineage>
        <taxon>Bacteria</taxon>
        <taxon>Bacillati</taxon>
        <taxon>Actinomycetota</taxon>
        <taxon>Actinomycetes</taxon>
        <taxon>Mycobacteriales</taxon>
        <taxon>Gordoniaceae</taxon>
        <taxon>Gordonia</taxon>
    </lineage>
</organism>
<accession>A0A2S0KBX2</accession>